<dbReference type="PANTHER" id="PTHR30480:SF13">
    <property type="entry name" value="BETA-HEXOSAMINIDASE"/>
    <property type="match status" value="1"/>
</dbReference>
<dbReference type="InterPro" id="IPR017853">
    <property type="entry name" value="GH"/>
</dbReference>
<organism evidence="8 9">
    <name type="scientific">Schleiferia thermophila</name>
    <dbReference type="NCBI Taxonomy" id="884107"/>
    <lineage>
        <taxon>Bacteria</taxon>
        <taxon>Pseudomonadati</taxon>
        <taxon>Bacteroidota</taxon>
        <taxon>Flavobacteriia</taxon>
        <taxon>Flavobacteriales</taxon>
        <taxon>Schleiferiaceae</taxon>
        <taxon>Schleiferia</taxon>
    </lineage>
</organism>
<accession>A0A368ZZB9</accession>
<evidence type="ECO:0000256" key="1">
    <source>
        <dbReference type="ARBA" id="ARBA00001231"/>
    </source>
</evidence>
<feature type="domain" description="Glycoside hydrolase family 3 N-terminal" evidence="7">
    <location>
        <begin position="42"/>
        <end position="356"/>
    </location>
</feature>
<evidence type="ECO:0000259" key="7">
    <source>
        <dbReference type="Pfam" id="PF00933"/>
    </source>
</evidence>
<comment type="similarity">
    <text evidence="2">Belongs to the glycosyl hydrolase 3 family.</text>
</comment>
<keyword evidence="9" id="KW-1185">Reference proteome</keyword>
<reference evidence="8 9" key="1">
    <citation type="submission" date="2018-07" db="EMBL/GenBank/DDBJ databases">
        <title>Genomic Encyclopedia of Type Strains, Phase IV (KMG-IV): sequencing the most valuable type-strain genomes for metagenomic binning, comparative biology and taxonomic classification.</title>
        <authorList>
            <person name="Goeker M."/>
        </authorList>
    </citation>
    <scope>NUCLEOTIDE SEQUENCE [LARGE SCALE GENOMIC DNA]</scope>
    <source>
        <strain evidence="8 9">DSM 21410</strain>
    </source>
</reference>
<evidence type="ECO:0000259" key="6">
    <source>
        <dbReference type="Pfam" id="PF00144"/>
    </source>
</evidence>
<keyword evidence="5" id="KW-0326">Glycosidase</keyword>
<dbReference type="Proteomes" id="UP000253517">
    <property type="component" value="Unassembled WGS sequence"/>
</dbReference>
<dbReference type="SUPFAM" id="SSF51445">
    <property type="entry name" value="(Trans)glycosidases"/>
    <property type="match status" value="1"/>
</dbReference>
<dbReference type="Pfam" id="PF00933">
    <property type="entry name" value="Glyco_hydro_3"/>
    <property type="match status" value="1"/>
</dbReference>
<evidence type="ECO:0000256" key="5">
    <source>
        <dbReference type="ARBA" id="ARBA00023295"/>
    </source>
</evidence>
<dbReference type="InterPro" id="IPR036881">
    <property type="entry name" value="Glyco_hydro_3_C_sf"/>
</dbReference>
<dbReference type="InterPro" id="IPR001466">
    <property type="entry name" value="Beta-lactam-related"/>
</dbReference>
<keyword evidence="4 8" id="KW-0378">Hydrolase</keyword>
<dbReference type="SUPFAM" id="SSF56601">
    <property type="entry name" value="beta-lactamase/transpeptidase-like"/>
    <property type="match status" value="1"/>
</dbReference>
<name>A0A368ZZB9_9FLAO</name>
<dbReference type="RefSeq" id="WP_114366423.1">
    <property type="nucleotide sequence ID" value="NZ_BHZF01000005.1"/>
</dbReference>
<proteinExistence type="inferred from homology"/>
<evidence type="ECO:0000256" key="2">
    <source>
        <dbReference type="ARBA" id="ARBA00005336"/>
    </source>
</evidence>
<protein>
    <recommendedName>
        <fullName evidence="3">beta-N-acetylhexosaminidase</fullName>
        <ecNumber evidence="3">3.2.1.52</ecNumber>
    </recommendedName>
</protein>
<dbReference type="InterPro" id="IPR001764">
    <property type="entry name" value="Glyco_hydro_3_N"/>
</dbReference>
<evidence type="ECO:0000313" key="9">
    <source>
        <dbReference type="Proteomes" id="UP000253517"/>
    </source>
</evidence>
<dbReference type="InterPro" id="IPR050226">
    <property type="entry name" value="NagZ_Beta-hexosaminidase"/>
</dbReference>
<dbReference type="GO" id="GO:0004563">
    <property type="term" value="F:beta-N-acetylhexosaminidase activity"/>
    <property type="evidence" value="ECO:0007669"/>
    <property type="project" value="UniProtKB-EC"/>
</dbReference>
<dbReference type="GO" id="GO:0009254">
    <property type="term" value="P:peptidoglycan turnover"/>
    <property type="evidence" value="ECO:0007669"/>
    <property type="project" value="TreeGrafter"/>
</dbReference>
<comment type="caution">
    <text evidence="8">The sequence shown here is derived from an EMBL/GenBank/DDBJ whole genome shotgun (WGS) entry which is preliminary data.</text>
</comment>
<dbReference type="PANTHER" id="PTHR30480">
    <property type="entry name" value="BETA-HEXOSAMINIDASE-RELATED"/>
    <property type="match status" value="1"/>
</dbReference>
<dbReference type="Gene3D" id="3.40.710.10">
    <property type="entry name" value="DD-peptidase/beta-lactamase superfamily"/>
    <property type="match status" value="1"/>
</dbReference>
<evidence type="ECO:0000313" key="8">
    <source>
        <dbReference type="EMBL" id="RCX02372.1"/>
    </source>
</evidence>
<dbReference type="Gene3D" id="3.40.50.1700">
    <property type="entry name" value="Glycoside hydrolase family 3 C-terminal domain"/>
    <property type="match status" value="1"/>
</dbReference>
<dbReference type="GO" id="GO:0005975">
    <property type="term" value="P:carbohydrate metabolic process"/>
    <property type="evidence" value="ECO:0007669"/>
    <property type="project" value="InterPro"/>
</dbReference>
<dbReference type="Gene3D" id="3.20.20.300">
    <property type="entry name" value="Glycoside hydrolase, family 3, N-terminal domain"/>
    <property type="match status" value="1"/>
</dbReference>
<dbReference type="InterPro" id="IPR036962">
    <property type="entry name" value="Glyco_hydro_3_N_sf"/>
</dbReference>
<evidence type="ECO:0000256" key="3">
    <source>
        <dbReference type="ARBA" id="ARBA00012663"/>
    </source>
</evidence>
<sequence length="966" mass="107700">MYIRAQLFIWLFLLTAKAQHPKAVFWYEDQRWADSVLNSMSLEQKIGQLYMVAAYSNKDEKHFKELRQMIEKYHIGGLIFFQGTPVKQVEMTNALQQISKIPLMVAMDAEWGAAMRLKTLSALPWAMTIGATADTLIAFEVGREIARQCRRLGVHINFGPVADLNTNPYNPIINARSFGEDPAQVAMLAQAYAHGQQRLRILACAKHFPGHGDTKDDSHLTLPTVIQSADRIKSTELSPFVQLANAGIGSIMVAHLNIPSLDDSGTPSSLSTKVINDLLIKQMGFDGLVFTDALNMKGATSARLRENIDLTALLAGVDVLLMSENVPAGVAAIKAAIESGKLPQEVLNQKVKKILQAKYWMGLHDYKPVPTEQLDQDLNSKEIDNIRFKTAIKANTLLINRGKTLPILPPYKGKALMLTSGEPDSVMLTYFNTILPTEVKQFDSSSTLYILNTLWRYEYVFILTAPSGKNPWVKIKVPESLNRFITLASLQNPVIWIHMGNPYDLMNNEALKHTSAVVVTYQNNLETGMALLNQVFGHSSFSGTLPVRILPDFPMGYGLQTPSYPVIGFATPNIAGFNQSLLYSIDKIALDGIGYGAYPGCQVLVARNGQIVYYKTFGNLTYSKGSPPVSPETLYDLASVTKIAASVPAIMHLVQIGKISLDGKIGDYLPQSRGTNKEHLAIRDILTHRAGLQAWIPFYQATVSQKVWRPGVYSTVRTFEYPYQVADSMFISRNYKDTILKKIFESPLGEHGKYLYSDLGYYLLKEIFEQTSNQTLDQWLYANVYQKIGANTLSFNPLTKFDRHRIAPTEWDQSFRNQLIQGYVHDQGAAMLGGVAGHAGLFGNAVDLARMMLLYTNGGIYANHQIFDSLVIKEFIRCQYCAEGNRRGIGFDKPQLSGQGPTCGCLSFESFGHTGFTGTLAWADPEEKIVYIFLSNRVHPDATNEKLLRGAYRTRIQQVIYDALKQ</sequence>
<feature type="domain" description="Beta-lactamase-related" evidence="6">
    <location>
        <begin position="597"/>
        <end position="944"/>
    </location>
</feature>
<dbReference type="Pfam" id="PF00144">
    <property type="entry name" value="Beta-lactamase"/>
    <property type="match status" value="1"/>
</dbReference>
<dbReference type="InterPro" id="IPR012338">
    <property type="entry name" value="Beta-lactam/transpept-like"/>
</dbReference>
<comment type="catalytic activity">
    <reaction evidence="1">
        <text>Hydrolysis of terminal non-reducing N-acetyl-D-hexosamine residues in N-acetyl-beta-D-hexosaminides.</text>
        <dbReference type="EC" id="3.2.1.52"/>
    </reaction>
</comment>
<dbReference type="SUPFAM" id="SSF52279">
    <property type="entry name" value="Beta-D-glucan exohydrolase, C-terminal domain"/>
    <property type="match status" value="1"/>
</dbReference>
<evidence type="ECO:0000256" key="4">
    <source>
        <dbReference type="ARBA" id="ARBA00022801"/>
    </source>
</evidence>
<dbReference type="EC" id="3.2.1.52" evidence="3"/>
<dbReference type="EMBL" id="QPJS01000004">
    <property type="protein sequence ID" value="RCX02372.1"/>
    <property type="molecule type" value="Genomic_DNA"/>
</dbReference>
<gene>
    <name evidence="8" type="ORF">DES35_104132</name>
</gene>
<dbReference type="AlphaFoldDB" id="A0A368ZZB9"/>